<evidence type="ECO:0008006" key="4">
    <source>
        <dbReference type="Google" id="ProtNLM"/>
    </source>
</evidence>
<dbReference type="InterPro" id="IPR001888">
    <property type="entry name" value="Transposase_1"/>
</dbReference>
<dbReference type="InterPro" id="IPR036397">
    <property type="entry name" value="RNaseH_sf"/>
</dbReference>
<organism evidence="2 3">
    <name type="scientific">Cordylochernes scorpioides</name>
    <dbReference type="NCBI Taxonomy" id="51811"/>
    <lineage>
        <taxon>Eukaryota</taxon>
        <taxon>Metazoa</taxon>
        <taxon>Ecdysozoa</taxon>
        <taxon>Arthropoda</taxon>
        <taxon>Chelicerata</taxon>
        <taxon>Arachnida</taxon>
        <taxon>Pseudoscorpiones</taxon>
        <taxon>Cheliferoidea</taxon>
        <taxon>Chernetidae</taxon>
        <taxon>Cordylochernes</taxon>
    </lineage>
</organism>
<gene>
    <name evidence="2" type="ORF">LAZ67_1004952</name>
</gene>
<evidence type="ECO:0000256" key="1">
    <source>
        <dbReference type="SAM" id="MobiDB-lite"/>
    </source>
</evidence>
<dbReference type="Pfam" id="PF01359">
    <property type="entry name" value="Transposase_1"/>
    <property type="match status" value="1"/>
</dbReference>
<feature type="region of interest" description="Disordered" evidence="1">
    <location>
        <begin position="58"/>
        <end position="81"/>
    </location>
</feature>
<accession>A0ABY6K0R6</accession>
<keyword evidence="3" id="KW-1185">Reference proteome</keyword>
<evidence type="ECO:0000313" key="2">
    <source>
        <dbReference type="EMBL" id="UYV61468.1"/>
    </source>
</evidence>
<protein>
    <recommendedName>
        <fullName evidence="4">Transposase</fullName>
    </recommendedName>
</protein>
<dbReference type="PANTHER" id="PTHR46060">
    <property type="entry name" value="MARINER MOS1 TRANSPOSASE-LIKE PROTEIN"/>
    <property type="match status" value="1"/>
</dbReference>
<dbReference type="Gene3D" id="3.30.420.10">
    <property type="entry name" value="Ribonuclease H-like superfamily/Ribonuclease H"/>
    <property type="match status" value="1"/>
</dbReference>
<sequence>MHASLAAARDDVTAPLIAASCSASTANPAPLIWGDSELAEMDDNDAFTVVRTKKRRRDSPVLPAMAAQSNSAGASRRQRSSTGWIPPVQEIRTTTAHVMEARARQASCTEEQCLYLEYCPDYQSYQYLRAIERVVGGPKNIFQFSKINGHYLLGLASKSLAEHLVREGLEIERTLIRTFPFRKSSTRITVGNLPFFVADAAIIDALSRYGRITSIAPKLLKAGEFTYTDGRREAFILLHDGITIDKLPTRFEIRIKARKHRAPYLHVRTTAHKTKSEGFFLHRIVTGDEKWIHYDNPKHRKSWVKPGHASTSTAKPNIHGKKLMLCIWWDQLGVIYYELLQPNETITGERYQQQLMRLSRALKIKRPLYAKRHDKVIYQHDNARPHVAKVVKETLEALQWDVLPHPLYSPDIAPSDYHMFRSMTHGLAEQHFTSYEEAKNWVNVWIASKDEEFFRHGIRMLPERWEKVVAKDGQYFE</sequence>
<dbReference type="PANTHER" id="PTHR46060:SF2">
    <property type="entry name" value="HISTONE-LYSINE N-METHYLTRANSFERASE SETMAR"/>
    <property type="match status" value="1"/>
</dbReference>
<dbReference type="InterPro" id="IPR052709">
    <property type="entry name" value="Transposase-MT_Hybrid"/>
</dbReference>
<dbReference type="EMBL" id="CP092863">
    <property type="protein sequence ID" value="UYV61468.1"/>
    <property type="molecule type" value="Genomic_DNA"/>
</dbReference>
<name>A0ABY6K0R6_9ARAC</name>
<evidence type="ECO:0000313" key="3">
    <source>
        <dbReference type="Proteomes" id="UP001235939"/>
    </source>
</evidence>
<reference evidence="2 3" key="1">
    <citation type="submission" date="2022-01" db="EMBL/GenBank/DDBJ databases">
        <title>A chromosomal length assembly of Cordylochernes scorpioides.</title>
        <authorList>
            <person name="Zeh D."/>
            <person name="Zeh J."/>
        </authorList>
    </citation>
    <scope>NUCLEOTIDE SEQUENCE [LARGE SCALE GENOMIC DNA]</scope>
    <source>
        <strain evidence="2">IN4F17</strain>
        <tissue evidence="2">Whole Body</tissue>
    </source>
</reference>
<proteinExistence type="predicted"/>
<dbReference type="Proteomes" id="UP001235939">
    <property type="component" value="Chromosome 01"/>
</dbReference>